<evidence type="ECO:0000313" key="3">
    <source>
        <dbReference type="Proteomes" id="UP001153269"/>
    </source>
</evidence>
<sequence length="119" mass="12728">MRRKNTSALPPPPLLTEDELKRQQRQSAGRGSSGITNTTTSTSSGNSNSSTRPRTTGINSIANGLAVAWLANEAPAAETAEGKRQYYAPLPLSRIRHRTSNLSGGEELITVPTLPQRTS</sequence>
<comment type="caution">
    <text evidence="2">The sequence shown here is derived from an EMBL/GenBank/DDBJ whole genome shotgun (WGS) entry which is preliminary data.</text>
</comment>
<dbReference type="EMBL" id="CADEAL010003933">
    <property type="protein sequence ID" value="CAB1447000.1"/>
    <property type="molecule type" value="Genomic_DNA"/>
</dbReference>
<reference evidence="2" key="1">
    <citation type="submission" date="2020-03" db="EMBL/GenBank/DDBJ databases">
        <authorList>
            <person name="Weist P."/>
        </authorList>
    </citation>
    <scope>NUCLEOTIDE SEQUENCE</scope>
</reference>
<name>A0A9N7VA28_PLEPL</name>
<dbReference type="AlphaFoldDB" id="A0A9N7VA28"/>
<proteinExistence type="predicted"/>
<feature type="region of interest" description="Disordered" evidence="1">
    <location>
        <begin position="1"/>
        <end position="57"/>
    </location>
</feature>
<evidence type="ECO:0000256" key="1">
    <source>
        <dbReference type="SAM" id="MobiDB-lite"/>
    </source>
</evidence>
<accession>A0A9N7VA28</accession>
<feature type="compositionally biased region" description="Low complexity" evidence="1">
    <location>
        <begin position="29"/>
        <end position="57"/>
    </location>
</feature>
<protein>
    <submittedName>
        <fullName evidence="2">Uncharacterized protein</fullName>
    </submittedName>
</protein>
<gene>
    <name evidence="2" type="ORF">PLEPLA_LOCUS34705</name>
</gene>
<evidence type="ECO:0000313" key="2">
    <source>
        <dbReference type="EMBL" id="CAB1447000.1"/>
    </source>
</evidence>
<dbReference type="Proteomes" id="UP001153269">
    <property type="component" value="Unassembled WGS sequence"/>
</dbReference>
<keyword evidence="3" id="KW-1185">Reference proteome</keyword>
<organism evidence="2 3">
    <name type="scientific">Pleuronectes platessa</name>
    <name type="common">European plaice</name>
    <dbReference type="NCBI Taxonomy" id="8262"/>
    <lineage>
        <taxon>Eukaryota</taxon>
        <taxon>Metazoa</taxon>
        <taxon>Chordata</taxon>
        <taxon>Craniata</taxon>
        <taxon>Vertebrata</taxon>
        <taxon>Euteleostomi</taxon>
        <taxon>Actinopterygii</taxon>
        <taxon>Neopterygii</taxon>
        <taxon>Teleostei</taxon>
        <taxon>Neoteleostei</taxon>
        <taxon>Acanthomorphata</taxon>
        <taxon>Carangaria</taxon>
        <taxon>Pleuronectiformes</taxon>
        <taxon>Pleuronectoidei</taxon>
        <taxon>Pleuronectidae</taxon>
        <taxon>Pleuronectes</taxon>
    </lineage>
</organism>